<feature type="transmembrane region" description="Helical" evidence="6">
    <location>
        <begin position="55"/>
        <end position="76"/>
    </location>
</feature>
<keyword evidence="4 6" id="KW-1133">Transmembrane helix</keyword>
<evidence type="ECO:0000313" key="9">
    <source>
        <dbReference type="Proteomes" id="UP000011200"/>
    </source>
</evidence>
<dbReference type="AlphaFoldDB" id="A0A2U9PHF7"/>
<organism evidence="8 9">
    <name type="scientific">Mycolicibacterium smegmatis (strain MKD8)</name>
    <name type="common">Mycobacterium smegmatis</name>
    <dbReference type="NCBI Taxonomy" id="1214915"/>
    <lineage>
        <taxon>Bacteria</taxon>
        <taxon>Bacillati</taxon>
        <taxon>Actinomycetota</taxon>
        <taxon>Actinomycetes</taxon>
        <taxon>Mycobacteriales</taxon>
        <taxon>Mycobacteriaceae</taxon>
        <taxon>Mycolicibacterium</taxon>
    </lineage>
</organism>
<keyword evidence="5 6" id="KW-0472">Membrane</keyword>
<evidence type="ECO:0000256" key="1">
    <source>
        <dbReference type="ARBA" id="ARBA00004651"/>
    </source>
</evidence>
<dbReference type="PANTHER" id="PTHR34187:SF2">
    <property type="entry name" value="DUF202 DOMAIN-CONTAINING PROTEIN"/>
    <property type="match status" value="1"/>
</dbReference>
<gene>
    <name evidence="8" type="ORF">D806_001770</name>
</gene>
<reference evidence="9" key="2">
    <citation type="submission" date="2018-03" db="EMBL/GenBank/DDBJ databases">
        <authorList>
            <person name="Derbyshire K."/>
            <person name="Gray T.A."/>
            <person name="Champion M."/>
        </authorList>
    </citation>
    <scope>NUCLEOTIDE SEQUENCE [LARGE SCALE GENOMIC DNA]</scope>
    <source>
        <strain evidence="9">MKD8</strain>
    </source>
</reference>
<dbReference type="Pfam" id="PF02656">
    <property type="entry name" value="DUF202"/>
    <property type="match status" value="1"/>
</dbReference>
<sequence length="119" mass="12600">MRNRFPRSVYDTGSDPDPRFTLANERTLLAWLRTSLALLAAGVALETLGLPLQPTLRLVASVALVVLAIALPPVAWLSWAATERAMRRGEPLPSSVLAPGLTVALPVIGLVILAGLLLG</sequence>
<evidence type="ECO:0000256" key="5">
    <source>
        <dbReference type="ARBA" id="ARBA00023136"/>
    </source>
</evidence>
<accession>A0A2U9PHF7</accession>
<dbReference type="EMBL" id="CP027541">
    <property type="protein sequence ID" value="AWT51171.1"/>
    <property type="molecule type" value="Genomic_DNA"/>
</dbReference>
<evidence type="ECO:0000259" key="7">
    <source>
        <dbReference type="Pfam" id="PF02656"/>
    </source>
</evidence>
<comment type="subcellular location">
    <subcellularLocation>
        <location evidence="1">Cell membrane</location>
        <topology evidence="1">Multi-pass membrane protein</topology>
    </subcellularLocation>
</comment>
<dbReference type="InterPro" id="IPR052053">
    <property type="entry name" value="IM_YidH-like"/>
</dbReference>
<feature type="transmembrane region" description="Helical" evidence="6">
    <location>
        <begin position="28"/>
        <end position="48"/>
    </location>
</feature>
<evidence type="ECO:0000256" key="3">
    <source>
        <dbReference type="ARBA" id="ARBA00022692"/>
    </source>
</evidence>
<evidence type="ECO:0000313" key="8">
    <source>
        <dbReference type="EMBL" id="AWT51171.1"/>
    </source>
</evidence>
<keyword evidence="3 6" id="KW-0812">Transmembrane</keyword>
<feature type="transmembrane region" description="Helical" evidence="6">
    <location>
        <begin position="96"/>
        <end position="118"/>
    </location>
</feature>
<reference evidence="8 9" key="1">
    <citation type="journal article" date="2013" name="Genome Announc.">
        <title>Draft genome sequence of MKD8, a conjugal recipient Mycobacterium smegmatis strain.</title>
        <authorList>
            <person name="Gray T.A."/>
            <person name="Palumbo M.J."/>
            <person name="Derbyshire K.M."/>
        </authorList>
    </citation>
    <scope>NUCLEOTIDE SEQUENCE [LARGE SCALE GENOMIC DNA]</scope>
    <source>
        <strain evidence="8 9">MKD8</strain>
    </source>
</reference>
<feature type="domain" description="DUF202" evidence="7">
    <location>
        <begin position="19"/>
        <end position="85"/>
    </location>
</feature>
<name>A0A2U9PHF7_MYCSE</name>
<dbReference type="Proteomes" id="UP000011200">
    <property type="component" value="Chromosome"/>
</dbReference>
<proteinExistence type="predicted"/>
<keyword evidence="2" id="KW-1003">Cell membrane</keyword>
<evidence type="ECO:0000256" key="4">
    <source>
        <dbReference type="ARBA" id="ARBA00022989"/>
    </source>
</evidence>
<evidence type="ECO:0000256" key="6">
    <source>
        <dbReference type="SAM" id="Phobius"/>
    </source>
</evidence>
<dbReference type="PANTHER" id="PTHR34187">
    <property type="entry name" value="FGR18P"/>
    <property type="match status" value="1"/>
</dbReference>
<dbReference type="InterPro" id="IPR003807">
    <property type="entry name" value="DUF202"/>
</dbReference>
<protein>
    <submittedName>
        <fullName evidence="8">Putative inner membrane protein</fullName>
    </submittedName>
</protein>
<evidence type="ECO:0000256" key="2">
    <source>
        <dbReference type="ARBA" id="ARBA00022475"/>
    </source>
</evidence>
<dbReference type="GO" id="GO:0005886">
    <property type="term" value="C:plasma membrane"/>
    <property type="evidence" value="ECO:0007669"/>
    <property type="project" value="UniProtKB-SubCell"/>
</dbReference>